<name>A0A2S8IGA2_BURCE</name>
<feature type="region of interest" description="Disordered" evidence="1">
    <location>
        <begin position="203"/>
        <end position="231"/>
    </location>
</feature>
<protein>
    <recommendedName>
        <fullName evidence="2">Tli3-like domain-containing protein</fullName>
    </recommendedName>
</protein>
<feature type="domain" description="Tli3-like" evidence="2">
    <location>
        <begin position="32"/>
        <end position="158"/>
    </location>
</feature>
<dbReference type="Pfam" id="PF24316">
    <property type="entry name" value="Tli3"/>
    <property type="match status" value="1"/>
</dbReference>
<evidence type="ECO:0000256" key="1">
    <source>
        <dbReference type="SAM" id="MobiDB-lite"/>
    </source>
</evidence>
<evidence type="ECO:0000259" key="2">
    <source>
        <dbReference type="Pfam" id="PF24316"/>
    </source>
</evidence>
<dbReference type="InterPro" id="IPR057562">
    <property type="entry name" value="Tli3-like_dom"/>
</dbReference>
<accession>A0A2S8IGA2</accession>
<proteinExistence type="predicted"/>
<sequence>MIVLAALTQGCVTQKRHIFSLGNFLRANVLPYDSPPQIIYRIDDHRFVTLENYRDCNYGKAYYNDPRAGIKTGLGRASVEDYQGKLINADLTGRNLAFPSGAPPHLGTSDRGVDVGLLYSTDGGRSFSATVYMKNSFDPFEDSKNYSVFVTEDKLYVAKKWGDDDAYVVVSPMVPGIDLNRPYPPGVRGGSFAASKRPGVFSKLRTPSGQDRITCDTSIKPTNPDAPLVPQ</sequence>
<comment type="caution">
    <text evidence="3">The sequence shown here is derived from an EMBL/GenBank/DDBJ whole genome shotgun (WGS) entry which is preliminary data.</text>
</comment>
<organism evidence="3 4">
    <name type="scientific">Burkholderia cepacia</name>
    <name type="common">Pseudomonas cepacia</name>
    <dbReference type="NCBI Taxonomy" id="292"/>
    <lineage>
        <taxon>Bacteria</taxon>
        <taxon>Pseudomonadati</taxon>
        <taxon>Pseudomonadota</taxon>
        <taxon>Betaproteobacteria</taxon>
        <taxon>Burkholderiales</taxon>
        <taxon>Burkholderiaceae</taxon>
        <taxon>Burkholderia</taxon>
        <taxon>Burkholderia cepacia complex</taxon>
    </lineage>
</organism>
<feature type="compositionally biased region" description="Polar residues" evidence="1">
    <location>
        <begin position="205"/>
        <end position="221"/>
    </location>
</feature>
<gene>
    <name evidence="3" type="ORF">C5615_28635</name>
</gene>
<evidence type="ECO:0000313" key="3">
    <source>
        <dbReference type="EMBL" id="PQP13806.1"/>
    </source>
</evidence>
<dbReference type="AlphaFoldDB" id="A0A2S8IGA2"/>
<reference evidence="3 4" key="1">
    <citation type="submission" date="2018-02" db="EMBL/GenBank/DDBJ databases">
        <title>Draft genome sequencing of Burkholderia cepacia Y14-15.</title>
        <authorList>
            <person name="Zheng B.-X."/>
        </authorList>
    </citation>
    <scope>NUCLEOTIDE SEQUENCE [LARGE SCALE GENOMIC DNA]</scope>
    <source>
        <strain evidence="3 4">Y14-15</strain>
    </source>
</reference>
<dbReference type="EMBL" id="PUIQ01000045">
    <property type="protein sequence ID" value="PQP13806.1"/>
    <property type="molecule type" value="Genomic_DNA"/>
</dbReference>
<evidence type="ECO:0000313" key="4">
    <source>
        <dbReference type="Proteomes" id="UP000238206"/>
    </source>
</evidence>
<dbReference type="Proteomes" id="UP000238206">
    <property type="component" value="Unassembled WGS sequence"/>
</dbReference>